<dbReference type="InterPro" id="IPR001173">
    <property type="entry name" value="Glyco_trans_2-like"/>
</dbReference>
<evidence type="ECO:0000259" key="1">
    <source>
        <dbReference type="Pfam" id="PF00535"/>
    </source>
</evidence>
<dbReference type="InterPro" id="IPR029044">
    <property type="entry name" value="Nucleotide-diphossugar_trans"/>
</dbReference>
<dbReference type="SUPFAM" id="SSF53448">
    <property type="entry name" value="Nucleotide-diphospho-sugar transferases"/>
    <property type="match status" value="1"/>
</dbReference>
<feature type="domain" description="Glycosyltransferase 2-like" evidence="1">
    <location>
        <begin position="51"/>
        <end position="132"/>
    </location>
</feature>
<gene>
    <name evidence="2" type="ORF">CHU92_13985</name>
</gene>
<organism evidence="2 3">
    <name type="scientific">Flavobacterium cyanobacteriorum</name>
    <dbReference type="NCBI Taxonomy" id="2022802"/>
    <lineage>
        <taxon>Bacteria</taxon>
        <taxon>Pseudomonadati</taxon>
        <taxon>Bacteroidota</taxon>
        <taxon>Flavobacteriia</taxon>
        <taxon>Flavobacteriales</taxon>
        <taxon>Flavobacteriaceae</taxon>
        <taxon>Flavobacterium</taxon>
    </lineage>
</organism>
<dbReference type="Pfam" id="PF00535">
    <property type="entry name" value="Glycos_transf_2"/>
    <property type="match status" value="1"/>
</dbReference>
<evidence type="ECO:0000313" key="2">
    <source>
        <dbReference type="EMBL" id="OYQ33025.1"/>
    </source>
</evidence>
<dbReference type="RefSeq" id="WP_094416616.1">
    <property type="nucleotide sequence ID" value="NZ_NOXV01000302.1"/>
</dbReference>
<name>A0A255YWJ2_9FLAO</name>
<dbReference type="Proteomes" id="UP000216605">
    <property type="component" value="Unassembled WGS sequence"/>
</dbReference>
<dbReference type="AlphaFoldDB" id="A0A255YWJ2"/>
<reference evidence="2 3" key="1">
    <citation type="submission" date="2017-07" db="EMBL/GenBank/DDBJ databases">
        <title>Flavobacterium cyanobacteriorum sp. nov., isolated from cyanobacterial aggregates in a eutrophic lake.</title>
        <authorList>
            <person name="Cai H."/>
        </authorList>
    </citation>
    <scope>NUCLEOTIDE SEQUENCE [LARGE SCALE GENOMIC DNA]</scope>
    <source>
        <strain evidence="2 3">TH021</strain>
    </source>
</reference>
<accession>A0A255YWJ2</accession>
<keyword evidence="3" id="KW-1185">Reference proteome</keyword>
<dbReference type="Gene3D" id="3.90.550.10">
    <property type="entry name" value="Spore Coat Polysaccharide Biosynthesis Protein SpsA, Chain A"/>
    <property type="match status" value="1"/>
</dbReference>
<comment type="caution">
    <text evidence="2">The sequence shown here is derived from an EMBL/GenBank/DDBJ whole genome shotgun (WGS) entry which is preliminary data.</text>
</comment>
<evidence type="ECO:0000313" key="3">
    <source>
        <dbReference type="Proteomes" id="UP000216605"/>
    </source>
</evidence>
<proteinExistence type="predicted"/>
<protein>
    <recommendedName>
        <fullName evidence="1">Glycosyltransferase 2-like domain-containing protein</fullName>
    </recommendedName>
</protein>
<sequence>MAEIFKKSDIEVLVATMHRTTLDFLKPMFPFAEVYDFSILIINQTTPDKLLKADNPQIRVVNSFEKGLSRSRNLALQHAKGKILLIADDDIVYCDDFTETVSGAFSEYPGATLITFRTLNGQGKLFKKYTKMGYSAISTFQKLGIMSVEMALNHQKAKMAGLRFDTRFGLGTDYPLGEEAVFVHQLQQKKHQLVMFPGVINIHPDNAGSETMDVIKKYFTLGAVYSAIFGKRYFYWIFIKLFFDCKQQKITLSQVYNLWKHATRGHKNFSSVNGKHDNT</sequence>
<dbReference type="CDD" id="cd00761">
    <property type="entry name" value="Glyco_tranf_GTA_type"/>
    <property type="match status" value="1"/>
</dbReference>
<dbReference type="EMBL" id="NOXV01000302">
    <property type="protein sequence ID" value="OYQ33025.1"/>
    <property type="molecule type" value="Genomic_DNA"/>
</dbReference>
<dbReference type="OrthoDB" id="9778406at2"/>